<name>A0A0F9JZ23_9ZZZZ</name>
<evidence type="ECO:0000313" key="1">
    <source>
        <dbReference type="EMBL" id="KKM67726.1"/>
    </source>
</evidence>
<gene>
    <name evidence="1" type="ORF">LCGC14_1468270</name>
</gene>
<accession>A0A0F9JZ23</accession>
<dbReference type="EMBL" id="LAZR01010299">
    <property type="protein sequence ID" value="KKM67726.1"/>
    <property type="molecule type" value="Genomic_DNA"/>
</dbReference>
<proteinExistence type="predicted"/>
<sequence>MESKSAIDWDKGDRAVIKEGWGNAGRELEVLGPAIASKQWWVPVIDEKENEDPTFFKEAGLVRIEG</sequence>
<comment type="caution">
    <text evidence="1">The sequence shown here is derived from an EMBL/GenBank/DDBJ whole genome shotgun (WGS) entry which is preliminary data.</text>
</comment>
<reference evidence="1" key="1">
    <citation type="journal article" date="2015" name="Nature">
        <title>Complex archaea that bridge the gap between prokaryotes and eukaryotes.</title>
        <authorList>
            <person name="Spang A."/>
            <person name="Saw J.H."/>
            <person name="Jorgensen S.L."/>
            <person name="Zaremba-Niedzwiedzka K."/>
            <person name="Martijn J."/>
            <person name="Lind A.E."/>
            <person name="van Eijk R."/>
            <person name="Schleper C."/>
            <person name="Guy L."/>
            <person name="Ettema T.J."/>
        </authorList>
    </citation>
    <scope>NUCLEOTIDE SEQUENCE</scope>
</reference>
<protein>
    <submittedName>
        <fullName evidence="1">Uncharacterized protein</fullName>
    </submittedName>
</protein>
<dbReference type="AlphaFoldDB" id="A0A0F9JZ23"/>
<organism evidence="1">
    <name type="scientific">marine sediment metagenome</name>
    <dbReference type="NCBI Taxonomy" id="412755"/>
    <lineage>
        <taxon>unclassified sequences</taxon>
        <taxon>metagenomes</taxon>
        <taxon>ecological metagenomes</taxon>
    </lineage>
</organism>